<dbReference type="InterPro" id="IPR007345">
    <property type="entry name" value="Polysacch_pyruvyl_Trfase"/>
</dbReference>
<protein>
    <submittedName>
        <fullName evidence="2">Polysaccharide pyruvyl transferase family protein</fullName>
    </submittedName>
</protein>
<reference evidence="2" key="1">
    <citation type="submission" date="2022-11" db="EMBL/GenBank/DDBJ databases">
        <title>The characterization of three novel Bacteroidetes species and genomic analysis of their roles in tidal elemental geochemical cycles.</title>
        <authorList>
            <person name="Ma K.-J."/>
        </authorList>
    </citation>
    <scope>NUCLEOTIDE SEQUENCE</scope>
    <source>
        <strain evidence="2">M415</strain>
    </source>
</reference>
<keyword evidence="3" id="KW-1185">Reference proteome</keyword>
<dbReference type="AlphaFoldDB" id="A0AAE3MN03"/>
<organism evidence="2 3">
    <name type="scientific">Lentiprolixibacter aurantiacus</name>
    <dbReference type="NCBI Taxonomy" id="2993939"/>
    <lineage>
        <taxon>Bacteria</taxon>
        <taxon>Pseudomonadati</taxon>
        <taxon>Bacteroidota</taxon>
        <taxon>Flavobacteriia</taxon>
        <taxon>Flavobacteriales</taxon>
        <taxon>Flavobacteriaceae</taxon>
        <taxon>Lentiprolixibacter</taxon>
    </lineage>
</organism>
<proteinExistence type="predicted"/>
<keyword evidence="2" id="KW-0808">Transferase</keyword>
<dbReference type="Proteomes" id="UP001207116">
    <property type="component" value="Unassembled WGS sequence"/>
</dbReference>
<dbReference type="RefSeq" id="WP_266013035.1">
    <property type="nucleotide sequence ID" value="NZ_JAPFQP010000003.1"/>
</dbReference>
<accession>A0AAE3MN03</accession>
<comment type="caution">
    <text evidence="2">The sequence shown here is derived from an EMBL/GenBank/DDBJ whole genome shotgun (WGS) entry which is preliminary data.</text>
</comment>
<dbReference type="Pfam" id="PF04230">
    <property type="entry name" value="PS_pyruv_trans"/>
    <property type="match status" value="1"/>
</dbReference>
<dbReference type="GO" id="GO:0016740">
    <property type="term" value="F:transferase activity"/>
    <property type="evidence" value="ECO:0007669"/>
    <property type="project" value="UniProtKB-KW"/>
</dbReference>
<dbReference type="EMBL" id="JAPFQP010000003">
    <property type="protein sequence ID" value="MCX2719857.1"/>
    <property type="molecule type" value="Genomic_DNA"/>
</dbReference>
<feature type="domain" description="Polysaccharide pyruvyl transferase" evidence="1">
    <location>
        <begin position="13"/>
        <end position="307"/>
    </location>
</feature>
<evidence type="ECO:0000313" key="2">
    <source>
        <dbReference type="EMBL" id="MCX2719857.1"/>
    </source>
</evidence>
<evidence type="ECO:0000313" key="3">
    <source>
        <dbReference type="Proteomes" id="UP001207116"/>
    </source>
</evidence>
<name>A0AAE3MN03_9FLAO</name>
<gene>
    <name evidence="2" type="ORF">OO016_09605</name>
</gene>
<evidence type="ECO:0000259" key="1">
    <source>
        <dbReference type="Pfam" id="PF04230"/>
    </source>
</evidence>
<sequence>MKILTITCHNVYNHGASLQEHALLAYLKAQGHEVRAINYRPSYESHHFSFTKVAHPFFGRNIIFRFIYRALKLPIRLYNLKRKISFDRFSKTYIPATQQLYRNNKELTKNVPEADAYICGSDQIWNSFFENGKDPAFYLNFVEDNKLKISYAASFAIDNLEPSLKPFVKTGVSRLNYISVREQSGLVILKDLGITNAKQVLDPVFLLDREYWKKLALKNEINKDYVMVYDFDSNFKIRELALELKRRNGWDIITVNQKIPYADQNHFRKGPDYFLSLIYNAKFVISNSFHAVAFSLIFEKDFLVFNRTDKINTRMRDLLQSLDLEHLLVAHDCNVANLIDLTINYKKVKPKLTKKIALSQQFLYQALNN</sequence>